<evidence type="ECO:0000313" key="1">
    <source>
        <dbReference type="EMBL" id="JAD28324.1"/>
    </source>
</evidence>
<reference evidence="1" key="1">
    <citation type="submission" date="2014-09" db="EMBL/GenBank/DDBJ databases">
        <authorList>
            <person name="Magalhaes I.L.F."/>
            <person name="Oliveira U."/>
            <person name="Santos F.R."/>
            <person name="Vidigal T.H.D.A."/>
            <person name="Brescovit A.D."/>
            <person name="Santos A.J."/>
        </authorList>
    </citation>
    <scope>NUCLEOTIDE SEQUENCE</scope>
    <source>
        <tissue evidence="1">Shoot tissue taken approximately 20 cm above the soil surface</tissue>
    </source>
</reference>
<protein>
    <submittedName>
        <fullName evidence="1">Uncharacterized protein</fullName>
    </submittedName>
</protein>
<dbReference type="AlphaFoldDB" id="A0A0A8YNK5"/>
<reference evidence="1" key="2">
    <citation type="journal article" date="2015" name="Data Brief">
        <title>Shoot transcriptome of the giant reed, Arundo donax.</title>
        <authorList>
            <person name="Barrero R.A."/>
            <person name="Guerrero F.D."/>
            <person name="Moolhuijzen P."/>
            <person name="Goolsby J.A."/>
            <person name="Tidwell J."/>
            <person name="Bellgard S.E."/>
            <person name="Bellgard M.I."/>
        </authorList>
    </citation>
    <scope>NUCLEOTIDE SEQUENCE</scope>
    <source>
        <tissue evidence="1">Shoot tissue taken approximately 20 cm above the soil surface</tissue>
    </source>
</reference>
<proteinExistence type="predicted"/>
<organism evidence="1">
    <name type="scientific">Arundo donax</name>
    <name type="common">Giant reed</name>
    <name type="synonym">Donax arundinaceus</name>
    <dbReference type="NCBI Taxonomy" id="35708"/>
    <lineage>
        <taxon>Eukaryota</taxon>
        <taxon>Viridiplantae</taxon>
        <taxon>Streptophyta</taxon>
        <taxon>Embryophyta</taxon>
        <taxon>Tracheophyta</taxon>
        <taxon>Spermatophyta</taxon>
        <taxon>Magnoliopsida</taxon>
        <taxon>Liliopsida</taxon>
        <taxon>Poales</taxon>
        <taxon>Poaceae</taxon>
        <taxon>PACMAD clade</taxon>
        <taxon>Arundinoideae</taxon>
        <taxon>Arundineae</taxon>
        <taxon>Arundo</taxon>
    </lineage>
</organism>
<name>A0A0A8YNK5_ARUDO</name>
<dbReference type="EMBL" id="GBRH01269571">
    <property type="protein sequence ID" value="JAD28324.1"/>
    <property type="molecule type" value="Transcribed_RNA"/>
</dbReference>
<sequence>MLLNCWFSKVSGSVEVIPSRKCFWFLPLCSTTHYYQHIAISVVLLSI</sequence>
<accession>A0A0A8YNK5</accession>